<dbReference type="KEGG" id="ehx:EMIHUDRAFT_237536"/>
<keyword evidence="2" id="KW-1185">Reference proteome</keyword>
<name>A0A0D3JPV9_EMIH1</name>
<dbReference type="GeneID" id="17271089"/>
<evidence type="ECO:0000313" key="2">
    <source>
        <dbReference type="Proteomes" id="UP000013827"/>
    </source>
</evidence>
<protein>
    <submittedName>
        <fullName evidence="1">Uncharacterized protein</fullName>
    </submittedName>
</protein>
<dbReference type="RefSeq" id="XP_005777973.1">
    <property type="nucleotide sequence ID" value="XM_005777916.1"/>
</dbReference>
<reference evidence="1" key="2">
    <citation type="submission" date="2024-10" db="UniProtKB">
        <authorList>
            <consortium name="EnsemblProtists"/>
        </authorList>
    </citation>
    <scope>IDENTIFICATION</scope>
</reference>
<evidence type="ECO:0000313" key="1">
    <source>
        <dbReference type="EnsemblProtists" id="EOD25544"/>
    </source>
</evidence>
<dbReference type="HOGENOM" id="CLU_149648_0_0_1"/>
<dbReference type="EnsemblProtists" id="EOD25544">
    <property type="protein sequence ID" value="EOD25544"/>
    <property type="gene ID" value="EMIHUDRAFT_237536"/>
</dbReference>
<accession>A0A0D3JPV9</accession>
<dbReference type="AlphaFoldDB" id="A0A0D3JPV9"/>
<organism evidence="1 2">
    <name type="scientific">Emiliania huxleyi (strain CCMP1516)</name>
    <dbReference type="NCBI Taxonomy" id="280463"/>
    <lineage>
        <taxon>Eukaryota</taxon>
        <taxon>Haptista</taxon>
        <taxon>Haptophyta</taxon>
        <taxon>Prymnesiophyceae</taxon>
        <taxon>Isochrysidales</taxon>
        <taxon>Noelaerhabdaceae</taxon>
        <taxon>Emiliania</taxon>
    </lineage>
</organism>
<proteinExistence type="predicted"/>
<dbReference type="Proteomes" id="UP000013827">
    <property type="component" value="Unassembled WGS sequence"/>
</dbReference>
<sequence>MESPLEMIGALLHKQKSLSNTKSQQTQNLKMHKISLLQGKPDKEKIGMLKALPLPPPAKIILGMMHLSAEADAFKLLKPIAKESLTDSLLSRPPKLQRRHFFAGLLTGIKEYTSDEEEEEEAADRAQRHSIGSAVWLAAKRQKKS</sequence>
<dbReference type="PaxDb" id="2903-EOD25544"/>
<reference evidence="2" key="1">
    <citation type="journal article" date="2013" name="Nature">
        <title>Pan genome of the phytoplankton Emiliania underpins its global distribution.</title>
        <authorList>
            <person name="Read B.A."/>
            <person name="Kegel J."/>
            <person name="Klute M.J."/>
            <person name="Kuo A."/>
            <person name="Lefebvre S.C."/>
            <person name="Maumus F."/>
            <person name="Mayer C."/>
            <person name="Miller J."/>
            <person name="Monier A."/>
            <person name="Salamov A."/>
            <person name="Young J."/>
            <person name="Aguilar M."/>
            <person name="Claverie J.M."/>
            <person name="Frickenhaus S."/>
            <person name="Gonzalez K."/>
            <person name="Herman E.K."/>
            <person name="Lin Y.C."/>
            <person name="Napier J."/>
            <person name="Ogata H."/>
            <person name="Sarno A.F."/>
            <person name="Shmutz J."/>
            <person name="Schroeder D."/>
            <person name="de Vargas C."/>
            <person name="Verret F."/>
            <person name="von Dassow P."/>
            <person name="Valentin K."/>
            <person name="Van de Peer Y."/>
            <person name="Wheeler G."/>
            <person name="Dacks J.B."/>
            <person name="Delwiche C.F."/>
            <person name="Dyhrman S.T."/>
            <person name="Glockner G."/>
            <person name="John U."/>
            <person name="Richards T."/>
            <person name="Worden A.Z."/>
            <person name="Zhang X."/>
            <person name="Grigoriev I.V."/>
            <person name="Allen A.E."/>
            <person name="Bidle K."/>
            <person name="Borodovsky M."/>
            <person name="Bowler C."/>
            <person name="Brownlee C."/>
            <person name="Cock J.M."/>
            <person name="Elias M."/>
            <person name="Gladyshev V.N."/>
            <person name="Groth M."/>
            <person name="Guda C."/>
            <person name="Hadaegh A."/>
            <person name="Iglesias-Rodriguez M.D."/>
            <person name="Jenkins J."/>
            <person name="Jones B.M."/>
            <person name="Lawson T."/>
            <person name="Leese F."/>
            <person name="Lindquist E."/>
            <person name="Lobanov A."/>
            <person name="Lomsadze A."/>
            <person name="Malik S.B."/>
            <person name="Marsh M.E."/>
            <person name="Mackinder L."/>
            <person name="Mock T."/>
            <person name="Mueller-Roeber B."/>
            <person name="Pagarete A."/>
            <person name="Parker M."/>
            <person name="Probert I."/>
            <person name="Quesneville H."/>
            <person name="Raines C."/>
            <person name="Rensing S.A."/>
            <person name="Riano-Pachon D.M."/>
            <person name="Richier S."/>
            <person name="Rokitta S."/>
            <person name="Shiraiwa Y."/>
            <person name="Soanes D.M."/>
            <person name="van der Giezen M."/>
            <person name="Wahlund T.M."/>
            <person name="Williams B."/>
            <person name="Wilson W."/>
            <person name="Wolfe G."/>
            <person name="Wurch L.L."/>
        </authorList>
    </citation>
    <scope>NUCLEOTIDE SEQUENCE</scope>
</reference>